<dbReference type="InParanoid" id="C5LNI9"/>
<keyword evidence="2" id="KW-1185">Reference proteome</keyword>
<name>C5LNI9_PERM5</name>
<dbReference type="EMBL" id="GG683778">
    <property type="protein sequence ID" value="EER01740.1"/>
    <property type="molecule type" value="Genomic_DNA"/>
</dbReference>
<dbReference type="AlphaFoldDB" id="C5LNI9"/>
<reference evidence="1 2" key="1">
    <citation type="submission" date="2008-07" db="EMBL/GenBank/DDBJ databases">
        <authorList>
            <person name="El-Sayed N."/>
            <person name="Caler E."/>
            <person name="Inman J."/>
            <person name="Amedeo P."/>
            <person name="Hass B."/>
            <person name="Wortman J."/>
        </authorList>
    </citation>
    <scope>NUCLEOTIDE SEQUENCE [LARGE SCALE GENOMIC DNA]</scope>
    <source>
        <strain evidence="2">ATCC 50983 / TXsc</strain>
    </source>
</reference>
<evidence type="ECO:0000313" key="1">
    <source>
        <dbReference type="EMBL" id="EER01740.1"/>
    </source>
</evidence>
<sequence>MGAKLQELIIELLSDIVGVLKGILGGIFTRPTVWSTPDSYWGKTRFNYCSRRPVEAARTMNATAAAAAAAATAAAAAAATAATAARTRG</sequence>
<evidence type="ECO:0000313" key="2">
    <source>
        <dbReference type="Proteomes" id="UP000007800"/>
    </source>
</evidence>
<dbReference type="GeneID" id="9040315"/>
<organism evidence="2">
    <name type="scientific">Perkinsus marinus (strain ATCC 50983 / TXsc)</name>
    <dbReference type="NCBI Taxonomy" id="423536"/>
    <lineage>
        <taxon>Eukaryota</taxon>
        <taxon>Sar</taxon>
        <taxon>Alveolata</taxon>
        <taxon>Perkinsozoa</taxon>
        <taxon>Perkinsea</taxon>
        <taxon>Perkinsida</taxon>
        <taxon>Perkinsidae</taxon>
        <taxon>Perkinsus</taxon>
    </lineage>
</organism>
<dbReference type="RefSeq" id="XP_002769022.1">
    <property type="nucleotide sequence ID" value="XM_002768976.1"/>
</dbReference>
<gene>
    <name evidence="1" type="ORF">Pmar_PMAR008206</name>
</gene>
<dbReference type="Proteomes" id="UP000007800">
    <property type="component" value="Unassembled WGS sequence"/>
</dbReference>
<proteinExistence type="predicted"/>
<accession>C5LNI9</accession>
<protein>
    <submittedName>
        <fullName evidence="1">Uncharacterized protein</fullName>
    </submittedName>
</protein>